<dbReference type="AlphaFoldDB" id="A0A074ZJ49"/>
<dbReference type="CTD" id="20321001"/>
<protein>
    <submittedName>
        <fullName evidence="1">Uncharacterized protein</fullName>
    </submittedName>
</protein>
<proteinExistence type="predicted"/>
<dbReference type="GeneID" id="20321001"/>
<evidence type="ECO:0000313" key="1">
    <source>
        <dbReference type="EMBL" id="KER25792.1"/>
    </source>
</evidence>
<name>A0A074ZJ49_OPIVI</name>
<accession>A0A074ZJ49</accession>
<reference evidence="1 2" key="1">
    <citation type="submission" date="2013-11" db="EMBL/GenBank/DDBJ databases">
        <title>Opisthorchis viverrini - life in the bile duct.</title>
        <authorList>
            <person name="Young N.D."/>
            <person name="Nagarajan N."/>
            <person name="Lin S.J."/>
            <person name="Korhonen P.K."/>
            <person name="Jex A.R."/>
            <person name="Hall R.S."/>
            <person name="Safavi-Hemami H."/>
            <person name="Kaewkong W."/>
            <person name="Bertrand D."/>
            <person name="Gao S."/>
            <person name="Seet Q."/>
            <person name="Wongkham S."/>
            <person name="Teh B.T."/>
            <person name="Wongkham C."/>
            <person name="Intapan P.M."/>
            <person name="Maleewong W."/>
            <person name="Yang X."/>
            <person name="Hu M."/>
            <person name="Wang Z."/>
            <person name="Hofmann A."/>
            <person name="Sternberg P.W."/>
            <person name="Tan P."/>
            <person name="Wang J."/>
            <person name="Gasser R.B."/>
        </authorList>
    </citation>
    <scope>NUCLEOTIDE SEQUENCE [LARGE SCALE GENOMIC DNA]</scope>
</reference>
<sequence>MVRSSVVREGTQSGRKFTEHLNELVKSTGQDSLRPVCLGQANNRSAVTPFRCLAATPHEGDTRAEILPGLPSLDRGSREAEVGFELQAFRSVNSCSNHLVHLAPRSQANRFCLTRRCGSQRNR</sequence>
<dbReference type="KEGG" id="ovi:T265_06822"/>
<evidence type="ECO:0000313" key="2">
    <source>
        <dbReference type="Proteomes" id="UP000054324"/>
    </source>
</evidence>
<keyword evidence="2" id="KW-1185">Reference proteome</keyword>
<dbReference type="EMBL" id="KL596766">
    <property type="protein sequence ID" value="KER25792.1"/>
    <property type="molecule type" value="Genomic_DNA"/>
</dbReference>
<organism evidence="1 2">
    <name type="scientific">Opisthorchis viverrini</name>
    <name type="common">Southeast Asian liver fluke</name>
    <dbReference type="NCBI Taxonomy" id="6198"/>
    <lineage>
        <taxon>Eukaryota</taxon>
        <taxon>Metazoa</taxon>
        <taxon>Spiralia</taxon>
        <taxon>Lophotrochozoa</taxon>
        <taxon>Platyhelminthes</taxon>
        <taxon>Trematoda</taxon>
        <taxon>Digenea</taxon>
        <taxon>Opisthorchiida</taxon>
        <taxon>Opisthorchiata</taxon>
        <taxon>Opisthorchiidae</taxon>
        <taxon>Opisthorchis</taxon>
    </lineage>
</organism>
<dbReference type="Proteomes" id="UP000054324">
    <property type="component" value="Unassembled WGS sequence"/>
</dbReference>
<dbReference type="RefSeq" id="XP_009170460.1">
    <property type="nucleotide sequence ID" value="XM_009172196.1"/>
</dbReference>
<gene>
    <name evidence="1" type="ORF">T265_06822</name>
</gene>